<keyword evidence="5" id="KW-0653">Protein transport</keyword>
<keyword evidence="7" id="KW-0333">Golgi apparatus</keyword>
<dbReference type="SUPFAM" id="SSF58038">
    <property type="entry name" value="SNARE fusion complex"/>
    <property type="match status" value="1"/>
</dbReference>
<proteinExistence type="inferred from homology"/>
<dbReference type="AlphaFoldDB" id="A0A835G0B9"/>
<dbReference type="OrthoDB" id="10251371at2759"/>
<evidence type="ECO:0000256" key="7">
    <source>
        <dbReference type="ARBA" id="ARBA00023034"/>
    </source>
</evidence>
<dbReference type="GO" id="GO:0005484">
    <property type="term" value="F:SNAP receptor activity"/>
    <property type="evidence" value="ECO:0007669"/>
    <property type="project" value="TreeGrafter"/>
</dbReference>
<dbReference type="Pfam" id="PF05739">
    <property type="entry name" value="SNARE"/>
    <property type="match status" value="1"/>
</dbReference>
<feature type="transmembrane region" description="Helical" evidence="11">
    <location>
        <begin position="331"/>
        <end position="352"/>
    </location>
</feature>
<dbReference type="GO" id="GO:0000149">
    <property type="term" value="F:SNARE binding"/>
    <property type="evidence" value="ECO:0007669"/>
    <property type="project" value="TreeGrafter"/>
</dbReference>
<dbReference type="CDD" id="cd15845">
    <property type="entry name" value="SNARE_syntaxin16"/>
    <property type="match status" value="1"/>
</dbReference>
<organism evidence="13 14">
    <name type="scientific">Digitaria exilis</name>
    <dbReference type="NCBI Taxonomy" id="1010633"/>
    <lineage>
        <taxon>Eukaryota</taxon>
        <taxon>Viridiplantae</taxon>
        <taxon>Streptophyta</taxon>
        <taxon>Embryophyta</taxon>
        <taxon>Tracheophyta</taxon>
        <taxon>Spermatophyta</taxon>
        <taxon>Magnoliopsida</taxon>
        <taxon>Liliopsida</taxon>
        <taxon>Poales</taxon>
        <taxon>Poaceae</taxon>
        <taxon>PACMAD clade</taxon>
        <taxon>Panicoideae</taxon>
        <taxon>Panicodae</taxon>
        <taxon>Paniceae</taxon>
        <taxon>Anthephorinae</taxon>
        <taxon>Digitaria</taxon>
    </lineage>
</organism>
<evidence type="ECO:0000256" key="5">
    <source>
        <dbReference type="ARBA" id="ARBA00022927"/>
    </source>
</evidence>
<evidence type="ECO:0000256" key="8">
    <source>
        <dbReference type="ARBA" id="ARBA00023054"/>
    </source>
</evidence>
<evidence type="ECO:0000256" key="3">
    <source>
        <dbReference type="ARBA" id="ARBA00022448"/>
    </source>
</evidence>
<dbReference type="Proteomes" id="UP000636709">
    <property type="component" value="Unassembled WGS sequence"/>
</dbReference>
<evidence type="ECO:0000259" key="12">
    <source>
        <dbReference type="PROSITE" id="PS50192"/>
    </source>
</evidence>
<protein>
    <recommendedName>
        <fullName evidence="12">t-SNARE coiled-coil homology domain-containing protein</fullName>
    </recommendedName>
</protein>
<keyword evidence="9 11" id="KW-0472">Membrane</keyword>
<dbReference type="Gene3D" id="1.20.5.110">
    <property type="match status" value="1"/>
</dbReference>
<evidence type="ECO:0000256" key="10">
    <source>
        <dbReference type="SAM" id="MobiDB-lite"/>
    </source>
</evidence>
<dbReference type="GO" id="GO:0048278">
    <property type="term" value="P:vesicle docking"/>
    <property type="evidence" value="ECO:0007669"/>
    <property type="project" value="TreeGrafter"/>
</dbReference>
<keyword evidence="3" id="KW-0813">Transport</keyword>
<dbReference type="GO" id="GO:0031201">
    <property type="term" value="C:SNARE complex"/>
    <property type="evidence" value="ECO:0007669"/>
    <property type="project" value="TreeGrafter"/>
</dbReference>
<dbReference type="PANTHER" id="PTHR19957:SF83">
    <property type="entry name" value="SYNTAXIN-16"/>
    <property type="match status" value="1"/>
</dbReference>
<feature type="region of interest" description="Disordered" evidence="10">
    <location>
        <begin position="52"/>
        <end position="71"/>
    </location>
</feature>
<evidence type="ECO:0000256" key="6">
    <source>
        <dbReference type="ARBA" id="ARBA00022989"/>
    </source>
</evidence>
<dbReference type="GO" id="GO:0006906">
    <property type="term" value="P:vesicle fusion"/>
    <property type="evidence" value="ECO:0007669"/>
    <property type="project" value="TreeGrafter"/>
</dbReference>
<feature type="compositionally biased region" description="Gly residues" evidence="10">
    <location>
        <begin position="30"/>
        <end position="40"/>
    </location>
</feature>
<keyword evidence="8" id="KW-0175">Coiled coil</keyword>
<dbReference type="PROSITE" id="PS50192">
    <property type="entry name" value="T_SNARE"/>
    <property type="match status" value="1"/>
</dbReference>
<evidence type="ECO:0000256" key="9">
    <source>
        <dbReference type="ARBA" id="ARBA00023136"/>
    </source>
</evidence>
<keyword evidence="6 11" id="KW-1133">Transmembrane helix</keyword>
<evidence type="ECO:0000256" key="2">
    <source>
        <dbReference type="ARBA" id="ARBA00009063"/>
    </source>
</evidence>
<feature type="region of interest" description="Disordered" evidence="10">
    <location>
        <begin position="19"/>
        <end position="43"/>
    </location>
</feature>
<dbReference type="SUPFAM" id="SSF47661">
    <property type="entry name" value="t-snare proteins"/>
    <property type="match status" value="1"/>
</dbReference>
<dbReference type="InterPro" id="IPR045242">
    <property type="entry name" value="Syntaxin"/>
</dbReference>
<dbReference type="GO" id="GO:0006886">
    <property type="term" value="P:intracellular protein transport"/>
    <property type="evidence" value="ECO:0007669"/>
    <property type="project" value="TreeGrafter"/>
</dbReference>
<reference evidence="13" key="1">
    <citation type="submission" date="2020-07" db="EMBL/GenBank/DDBJ databases">
        <title>Genome sequence and genetic diversity analysis of an under-domesticated orphan crop, white fonio (Digitaria exilis).</title>
        <authorList>
            <person name="Bennetzen J.L."/>
            <person name="Chen S."/>
            <person name="Ma X."/>
            <person name="Wang X."/>
            <person name="Yssel A.E.J."/>
            <person name="Chaluvadi S.R."/>
            <person name="Johnson M."/>
            <person name="Gangashetty P."/>
            <person name="Hamidou F."/>
            <person name="Sanogo M.D."/>
            <person name="Zwaenepoel A."/>
            <person name="Wallace J."/>
            <person name="Van De Peer Y."/>
            <person name="Van Deynze A."/>
        </authorList>
    </citation>
    <scope>NUCLEOTIDE SEQUENCE</scope>
    <source>
        <tissue evidence="13">Leaves</tissue>
    </source>
</reference>
<dbReference type="Gene3D" id="1.20.58.70">
    <property type="match status" value="1"/>
</dbReference>
<dbReference type="EMBL" id="JACEFO010000144">
    <property type="protein sequence ID" value="KAF8780062.1"/>
    <property type="molecule type" value="Genomic_DNA"/>
</dbReference>
<dbReference type="InterPro" id="IPR010989">
    <property type="entry name" value="SNARE"/>
</dbReference>
<dbReference type="GO" id="GO:0000139">
    <property type="term" value="C:Golgi membrane"/>
    <property type="evidence" value="ECO:0007669"/>
    <property type="project" value="UniProtKB-SubCell"/>
</dbReference>
<evidence type="ECO:0000313" key="13">
    <source>
        <dbReference type="EMBL" id="KAF8780062.1"/>
    </source>
</evidence>
<feature type="domain" description="T-SNARE coiled-coil homology" evidence="12">
    <location>
        <begin position="279"/>
        <end position="307"/>
    </location>
</feature>
<dbReference type="PANTHER" id="PTHR19957">
    <property type="entry name" value="SYNTAXIN"/>
    <property type="match status" value="1"/>
</dbReference>
<evidence type="ECO:0000256" key="4">
    <source>
        <dbReference type="ARBA" id="ARBA00022692"/>
    </source>
</evidence>
<evidence type="ECO:0000256" key="1">
    <source>
        <dbReference type="ARBA" id="ARBA00004409"/>
    </source>
</evidence>
<sequence length="357" mass="39402">MATRNRTPLYRKYRDALRHVRSPAGAPSSSGGGGGGGGGPVIEMASLLRSDRPYAPLSTDDPSASSRCDDPPDNLLSNLGCRGAVTVGLPPAWVDVSEEISANMQRAKTKMGELAKAHAKALMPSFGDGRDDQRAIEVLTHEITDLLKRSEKRLQKLSMKDSSEDSNVRKNVQGQDGVDLEMSINGTKSTFEDDGFDDVGFTYQGFSEVQMSKLKKSEAFTREREREIEQVVESVNELAQIMKDLSVLVIDQVYEILINCQWLVFITSLGQTLDFCFGQGTIVDRIDYNIQNVAASVEEGYKELQKVSSSNQCYSHYPSVLQAERTQKKGGMVMCATVLVILIFIMIVLLILKKIIF</sequence>
<comment type="caution">
    <text evidence="13">The sequence shown here is derived from an EMBL/GenBank/DDBJ whole genome shotgun (WGS) entry which is preliminary data.</text>
</comment>
<evidence type="ECO:0000256" key="11">
    <source>
        <dbReference type="SAM" id="Phobius"/>
    </source>
</evidence>
<comment type="similarity">
    <text evidence="2">Belongs to the syntaxin family.</text>
</comment>
<evidence type="ECO:0000313" key="14">
    <source>
        <dbReference type="Proteomes" id="UP000636709"/>
    </source>
</evidence>
<keyword evidence="14" id="KW-1185">Reference proteome</keyword>
<dbReference type="InterPro" id="IPR000727">
    <property type="entry name" value="T_SNARE_dom"/>
</dbReference>
<name>A0A835G0B9_9POAL</name>
<gene>
    <name evidence="13" type="ORF">HU200_001713</name>
</gene>
<keyword evidence="4 11" id="KW-0812">Transmembrane</keyword>
<accession>A0A835G0B9</accession>
<comment type="subcellular location">
    <subcellularLocation>
        <location evidence="1">Golgi apparatus membrane</location>
        <topology evidence="1">Single-pass type IV membrane protein</topology>
    </subcellularLocation>
</comment>